<protein>
    <recommendedName>
        <fullName evidence="1">Alpha-1,4-glucan:maltose-1-phosphate maltosyltransferase domain-containing protein</fullName>
    </recommendedName>
</protein>
<reference evidence="2" key="1">
    <citation type="submission" date="2013-08" db="EMBL/GenBank/DDBJ databases">
        <authorList>
            <person name="Mendez C."/>
            <person name="Richter M."/>
            <person name="Ferrer M."/>
            <person name="Sanchez J."/>
        </authorList>
    </citation>
    <scope>NUCLEOTIDE SEQUENCE</scope>
</reference>
<reference evidence="2" key="2">
    <citation type="journal article" date="2014" name="ISME J.">
        <title>Microbial stratification in low pH oxic and suboxic macroscopic growths along an acid mine drainage.</title>
        <authorList>
            <person name="Mendez-Garcia C."/>
            <person name="Mesa V."/>
            <person name="Sprenger R.R."/>
            <person name="Richter M."/>
            <person name="Diez M.S."/>
            <person name="Solano J."/>
            <person name="Bargiela R."/>
            <person name="Golyshina O.V."/>
            <person name="Manteca A."/>
            <person name="Ramos J.L."/>
            <person name="Gallego J.R."/>
            <person name="Llorente I."/>
            <person name="Martins Dos Santos V.A."/>
            <person name="Jensen O.N."/>
            <person name="Pelaez A.I."/>
            <person name="Sanchez J."/>
            <person name="Ferrer M."/>
        </authorList>
    </citation>
    <scope>NUCLEOTIDE SEQUENCE</scope>
</reference>
<proteinExistence type="predicted"/>
<feature type="domain" description="Alpha-1,4-glucan:maltose-1-phosphate maltosyltransferase" evidence="1">
    <location>
        <begin position="11"/>
        <end position="69"/>
    </location>
</feature>
<feature type="non-terminal residue" evidence="2">
    <location>
        <position position="69"/>
    </location>
</feature>
<evidence type="ECO:0000313" key="2">
    <source>
        <dbReference type="EMBL" id="EQD52943.1"/>
    </source>
</evidence>
<comment type="caution">
    <text evidence="2">The sequence shown here is derived from an EMBL/GenBank/DDBJ whole genome shotgun (WGS) entry which is preliminary data.</text>
</comment>
<dbReference type="InterPro" id="IPR013783">
    <property type="entry name" value="Ig-like_fold"/>
</dbReference>
<evidence type="ECO:0000259" key="1">
    <source>
        <dbReference type="Pfam" id="PF11896"/>
    </source>
</evidence>
<accession>T1A7X1</accession>
<sequence length="69" mass="7660">MTHIPQQRSAVEIESVGPVVDDGRYPARARVGLPVEVSATVVATGDAVVRAALQWRRVGRRRWTEIPLR</sequence>
<dbReference type="GO" id="GO:0004553">
    <property type="term" value="F:hydrolase activity, hydrolyzing O-glycosyl compounds"/>
    <property type="evidence" value="ECO:0007669"/>
    <property type="project" value="InterPro"/>
</dbReference>
<dbReference type="EMBL" id="AUZY01006866">
    <property type="protein sequence ID" value="EQD52943.1"/>
    <property type="molecule type" value="Genomic_DNA"/>
</dbReference>
<dbReference type="InterPro" id="IPR021828">
    <property type="entry name" value="GlgE_dom_N/S"/>
</dbReference>
<gene>
    <name evidence="2" type="ORF">B1B_10481</name>
</gene>
<dbReference type="Gene3D" id="2.60.40.10">
    <property type="entry name" value="Immunoglobulins"/>
    <property type="match status" value="1"/>
</dbReference>
<dbReference type="Pfam" id="PF11896">
    <property type="entry name" value="GlgE_dom_N_S"/>
    <property type="match status" value="1"/>
</dbReference>
<organism evidence="2">
    <name type="scientific">mine drainage metagenome</name>
    <dbReference type="NCBI Taxonomy" id="410659"/>
    <lineage>
        <taxon>unclassified sequences</taxon>
        <taxon>metagenomes</taxon>
        <taxon>ecological metagenomes</taxon>
    </lineage>
</organism>
<name>T1A7X1_9ZZZZ</name>
<dbReference type="AlphaFoldDB" id="T1A7X1"/>